<dbReference type="Pfam" id="PF00207">
    <property type="entry name" value="A2M"/>
    <property type="match status" value="1"/>
</dbReference>
<proteinExistence type="predicted"/>
<dbReference type="GO" id="GO:0004866">
    <property type="term" value="F:endopeptidase inhibitor activity"/>
    <property type="evidence" value="ECO:0007669"/>
    <property type="project" value="InterPro"/>
</dbReference>
<dbReference type="InterPro" id="IPR001599">
    <property type="entry name" value="Macroglobln_a2"/>
</dbReference>
<evidence type="ECO:0000259" key="3">
    <source>
        <dbReference type="SMART" id="SM01360"/>
    </source>
</evidence>
<dbReference type="Proteomes" id="UP000281553">
    <property type="component" value="Unassembled WGS sequence"/>
</dbReference>
<dbReference type="PANTHER" id="PTHR11412:SF136">
    <property type="entry name" value="CD109 ANTIGEN"/>
    <property type="match status" value="1"/>
</dbReference>
<dbReference type="SMART" id="SM01360">
    <property type="entry name" value="A2M"/>
    <property type="match status" value="1"/>
</dbReference>
<dbReference type="AlphaFoldDB" id="A0A3P6QTP8"/>
<evidence type="ECO:0000256" key="1">
    <source>
        <dbReference type="ARBA" id="ARBA00022729"/>
    </source>
</evidence>
<evidence type="ECO:0000256" key="2">
    <source>
        <dbReference type="ARBA" id="ARBA00022966"/>
    </source>
</evidence>
<dbReference type="EMBL" id="UYRU01003493">
    <property type="protein sequence ID" value="VDK35944.1"/>
    <property type="molecule type" value="Genomic_DNA"/>
</dbReference>
<keyword evidence="2" id="KW-0882">Thioester bond</keyword>
<sequence length="353" mass="40150">MANAPLAGKTLYLEFLSRGLQTWRTAVLRPARSGYACSDEDSDLGHYTCNTRFQPGEVGEIICRPGWTENNCLSRYPNRRRDAVRRTIFMHEALFDMDCTFGPTLNAVAYVISLDSRLKGGYELISDHLKIENLKLCSIPAMYKPRLTSPNMNNFNKHTLVPGDRVGLTISVPTARDSNISDVENSCILRLVDTAFKNFENSKDTLIDLNKVTNELHENSQLFYNGSDWDRLNSNLFKTTVRNTIVKPRVRDFFPEVWLFDHITLDQAGYYSTLLTAPDGITSWEFRALCFSQNMGIWMPPRLEPEVVTVSLPFYFELTPPVKAKRHEVLHLPVSVFMLSQTSASVTADEKAF</sequence>
<feature type="domain" description="Alpha-2-macroglobulin" evidence="3">
    <location>
        <begin position="257"/>
        <end position="350"/>
    </location>
</feature>
<evidence type="ECO:0000313" key="5">
    <source>
        <dbReference type="Proteomes" id="UP000281553"/>
    </source>
</evidence>
<evidence type="ECO:0000313" key="4">
    <source>
        <dbReference type="EMBL" id="VDK35944.1"/>
    </source>
</evidence>
<keyword evidence="1" id="KW-0732">Signal</keyword>
<dbReference type="Gene3D" id="2.20.130.20">
    <property type="match status" value="1"/>
</dbReference>
<organism evidence="4 5">
    <name type="scientific">Dibothriocephalus latus</name>
    <name type="common">Fish tapeworm</name>
    <name type="synonym">Diphyllobothrium latum</name>
    <dbReference type="NCBI Taxonomy" id="60516"/>
    <lineage>
        <taxon>Eukaryota</taxon>
        <taxon>Metazoa</taxon>
        <taxon>Spiralia</taxon>
        <taxon>Lophotrochozoa</taxon>
        <taxon>Platyhelminthes</taxon>
        <taxon>Cestoda</taxon>
        <taxon>Eucestoda</taxon>
        <taxon>Diphyllobothriidea</taxon>
        <taxon>Diphyllobothriidae</taxon>
        <taxon>Dibothriocephalus</taxon>
    </lineage>
</organism>
<gene>
    <name evidence="4" type="ORF">DILT_LOCUS727</name>
</gene>
<keyword evidence="5" id="KW-1185">Reference proteome</keyword>
<accession>A0A3P6QTP8</accession>
<dbReference type="OrthoDB" id="9998011at2759"/>
<dbReference type="PANTHER" id="PTHR11412">
    <property type="entry name" value="MACROGLOBULIN / COMPLEMENT"/>
    <property type="match status" value="1"/>
</dbReference>
<name>A0A3P6QTP8_DIBLA</name>
<reference evidence="4 5" key="1">
    <citation type="submission" date="2018-11" db="EMBL/GenBank/DDBJ databases">
        <authorList>
            <consortium name="Pathogen Informatics"/>
        </authorList>
    </citation>
    <scope>NUCLEOTIDE SEQUENCE [LARGE SCALE GENOMIC DNA]</scope>
</reference>
<dbReference type="InterPro" id="IPR050473">
    <property type="entry name" value="A2M/Complement_sys"/>
</dbReference>
<protein>
    <recommendedName>
        <fullName evidence="3">Alpha-2-macroglobulin domain-containing protein</fullName>
    </recommendedName>
</protein>